<comment type="caution">
    <text evidence="2">The sequence shown here is derived from an EMBL/GenBank/DDBJ whole genome shotgun (WGS) entry which is preliminary data.</text>
</comment>
<organism evidence="2 3">
    <name type="scientific">Bugula neritina</name>
    <name type="common">Brown bryozoan</name>
    <name type="synonym">Sertularia neritina</name>
    <dbReference type="NCBI Taxonomy" id="10212"/>
    <lineage>
        <taxon>Eukaryota</taxon>
        <taxon>Metazoa</taxon>
        <taxon>Spiralia</taxon>
        <taxon>Lophotrochozoa</taxon>
        <taxon>Bryozoa</taxon>
        <taxon>Gymnolaemata</taxon>
        <taxon>Cheilostomatida</taxon>
        <taxon>Flustrina</taxon>
        <taxon>Buguloidea</taxon>
        <taxon>Bugulidae</taxon>
        <taxon>Bugula</taxon>
    </lineage>
</organism>
<feature type="region of interest" description="Disordered" evidence="1">
    <location>
        <begin position="121"/>
        <end position="168"/>
    </location>
</feature>
<evidence type="ECO:0000313" key="2">
    <source>
        <dbReference type="EMBL" id="KAF6039634.1"/>
    </source>
</evidence>
<feature type="region of interest" description="Disordered" evidence="1">
    <location>
        <begin position="66"/>
        <end position="86"/>
    </location>
</feature>
<evidence type="ECO:0000256" key="1">
    <source>
        <dbReference type="SAM" id="MobiDB-lite"/>
    </source>
</evidence>
<feature type="region of interest" description="Disordered" evidence="1">
    <location>
        <begin position="193"/>
        <end position="233"/>
    </location>
</feature>
<name>A0A7J7KN96_BUGNE</name>
<dbReference type="Proteomes" id="UP000593567">
    <property type="component" value="Unassembled WGS sequence"/>
</dbReference>
<reference evidence="2" key="1">
    <citation type="submission" date="2020-06" db="EMBL/GenBank/DDBJ databases">
        <title>Draft genome of Bugula neritina, a colonial animal packing powerful symbionts and potential medicines.</title>
        <authorList>
            <person name="Rayko M."/>
        </authorList>
    </citation>
    <scope>NUCLEOTIDE SEQUENCE [LARGE SCALE GENOMIC DNA]</scope>
    <source>
        <strain evidence="2">Kwan_BN1</strain>
    </source>
</reference>
<accession>A0A7J7KN96</accession>
<gene>
    <name evidence="2" type="ORF">EB796_002052</name>
</gene>
<proteinExistence type="predicted"/>
<evidence type="ECO:0000313" key="3">
    <source>
        <dbReference type="Proteomes" id="UP000593567"/>
    </source>
</evidence>
<protein>
    <submittedName>
        <fullName evidence="2">Uncharacterized protein</fullName>
    </submittedName>
</protein>
<dbReference type="EMBL" id="VXIV02000228">
    <property type="protein sequence ID" value="KAF6039634.1"/>
    <property type="molecule type" value="Genomic_DNA"/>
</dbReference>
<keyword evidence="3" id="KW-1185">Reference proteome</keyword>
<sequence length="351" mass="38942">MNTPEPRCVDRGMHEGNGSFEDGSVLKDRQNFETLANNLISENNRTNNRISTEGLHTNGLKTSLERSVETSTKSGETCLQDEGSSDFEDENHLLLKDVQPSNWTLKCFGADKSTVIADSTDSPKLISDWNDKKDDLADEPLPLSKTQPDISPKNDEHSDELSELSGPAVSQITNPSLISSSFPFSGVNVFDGTDNRNNSANNKEHEDEEVTEKESGEIDLATGNKIDKQENKKSKQEAFKVADEVDNSNCERQGNISIAEPFPLAPPTSKMSTVLAESLLEELSNSYQEKELPLISLLDKETQVDKTSLLHHKKKRSLERLTDINEALTSVQTSNESLQLEEKLEKSCCLR</sequence>
<feature type="region of interest" description="Disordered" evidence="1">
    <location>
        <begin position="1"/>
        <end position="24"/>
    </location>
</feature>
<dbReference type="AlphaFoldDB" id="A0A7J7KN96"/>